<dbReference type="AlphaFoldDB" id="A0A554WPG4"/>
<feature type="domain" description="HDOD" evidence="1">
    <location>
        <begin position="14"/>
        <end position="206"/>
    </location>
</feature>
<dbReference type="PROSITE" id="PS51833">
    <property type="entry name" value="HDOD"/>
    <property type="match status" value="1"/>
</dbReference>
<dbReference type="EMBL" id="VJND01000007">
    <property type="protein sequence ID" value="TSE25463.1"/>
    <property type="molecule type" value="Genomic_DNA"/>
</dbReference>
<evidence type="ECO:0000259" key="1">
    <source>
        <dbReference type="PROSITE" id="PS51833"/>
    </source>
</evidence>
<keyword evidence="3" id="KW-1185">Reference proteome</keyword>
<dbReference type="Proteomes" id="UP000320225">
    <property type="component" value="Unassembled WGS sequence"/>
</dbReference>
<reference evidence="2 3" key="1">
    <citation type="submission" date="2019-07" db="EMBL/GenBank/DDBJ databases">
        <title>Tepidimonas sediminis YIM 72259 draft genome.</title>
        <authorList>
            <person name="Da Costa M.S."/>
            <person name="Froufe H.J.C."/>
            <person name="Egas C."/>
            <person name="Albuquerque L."/>
        </authorList>
    </citation>
    <scope>NUCLEOTIDE SEQUENCE [LARGE SCALE GENOMIC DNA]</scope>
    <source>
        <strain evidence="2 3">YIM 72259</strain>
    </source>
</reference>
<proteinExistence type="predicted"/>
<dbReference type="OrthoDB" id="9770715at2"/>
<evidence type="ECO:0000313" key="3">
    <source>
        <dbReference type="Proteomes" id="UP000320225"/>
    </source>
</evidence>
<name>A0A554WPG4_9BURK</name>
<comment type="caution">
    <text evidence="2">The sequence shown here is derived from an EMBL/GenBank/DDBJ whole genome shotgun (WGS) entry which is preliminary data.</text>
</comment>
<accession>A0A554WPG4</accession>
<dbReference type="PANTHER" id="PTHR33525:SF6">
    <property type="entry name" value="HDOD DOMAIN-CONTAINING PROTEIN"/>
    <property type="match status" value="1"/>
</dbReference>
<dbReference type="InterPro" id="IPR013976">
    <property type="entry name" value="HDOD"/>
</dbReference>
<sequence>MTGLSELLQRPEALPVVPEVAARLIDTFGRDDVDLNDVAHDLERDPVLAARVLQQANSAFFRRLRPVHSVRDAAWVLGLTRLRALVLAAAVQSRFPAPPGIELERFWAYSFAAASLARTVCLPRRLDEAVAYTAALLHAVGELVMHQAMPQRMLPIEAQTPWWTLQRPQAEEAALGWTYAEAGAALAGHWRLPATLVQAIAAHLHPLRSDPPDPLAAVVHMVAWRARVWCQGNDRDTLIHAYPDTVGELLQLDPDLLVDPDIIEVAEGG</sequence>
<dbReference type="RefSeq" id="WP_143895002.1">
    <property type="nucleotide sequence ID" value="NZ_VJND01000007.1"/>
</dbReference>
<protein>
    <submittedName>
        <fullName evidence="2">HDOD domain protein</fullName>
    </submittedName>
</protein>
<dbReference type="SUPFAM" id="SSF109604">
    <property type="entry name" value="HD-domain/PDEase-like"/>
    <property type="match status" value="1"/>
</dbReference>
<dbReference type="PANTHER" id="PTHR33525">
    <property type="match status" value="1"/>
</dbReference>
<dbReference type="Gene3D" id="1.10.3210.10">
    <property type="entry name" value="Hypothetical protein af1432"/>
    <property type="match status" value="1"/>
</dbReference>
<organism evidence="2 3">
    <name type="scientific">Tepidimonas sediminis</name>
    <dbReference type="NCBI Taxonomy" id="2588941"/>
    <lineage>
        <taxon>Bacteria</taxon>
        <taxon>Pseudomonadati</taxon>
        <taxon>Pseudomonadota</taxon>
        <taxon>Betaproteobacteria</taxon>
        <taxon>Burkholderiales</taxon>
        <taxon>Tepidimonas</taxon>
    </lineage>
</organism>
<dbReference type="Pfam" id="PF08668">
    <property type="entry name" value="HDOD"/>
    <property type="match status" value="1"/>
</dbReference>
<gene>
    <name evidence="2" type="ORF">Tsedi_01380</name>
</gene>
<dbReference type="InterPro" id="IPR052340">
    <property type="entry name" value="RNase_Y/CdgJ"/>
</dbReference>
<evidence type="ECO:0000313" key="2">
    <source>
        <dbReference type="EMBL" id="TSE25463.1"/>
    </source>
</evidence>